<dbReference type="PANTHER" id="PTHR21240:SF19">
    <property type="entry name" value="CATALYTIC_ HYDROLASE"/>
    <property type="match status" value="1"/>
</dbReference>
<accession>A0ABX7N8B9</accession>
<dbReference type="Pfam" id="PF04909">
    <property type="entry name" value="Amidohydro_2"/>
    <property type="match status" value="1"/>
</dbReference>
<gene>
    <name evidence="3" type="ORF">JY572_02555</name>
</gene>
<sequence>MRAIDAWVSVNMGSGQRPEFLVRVAEDYFKRAEHIFRDISQAELLELMERSGVQKAILTVDAEAPQKEVLAFAEARPDRFAISAYVDPRRGMNALRELEQLARNSPLVLARAVPFMIGLPADDRVYYPLYTRCIDLGLPISVNTGIPGPPMPGRCQDPMNLDEVCYFFPDLKLIMAHGADPWWAVAIRLMIKYPNLYLMTSAFAPAYLPAELIHFMNTRGRDKILYASNHPVLPLERCLREAQELDLREGVLDRYLYGNAHRLFFEGRS</sequence>
<evidence type="ECO:0000259" key="2">
    <source>
        <dbReference type="Pfam" id="PF04909"/>
    </source>
</evidence>
<keyword evidence="4" id="KW-1185">Reference proteome</keyword>
<dbReference type="Proteomes" id="UP000663090">
    <property type="component" value="Chromosome"/>
</dbReference>
<evidence type="ECO:0000313" key="4">
    <source>
        <dbReference type="Proteomes" id="UP000663090"/>
    </source>
</evidence>
<dbReference type="InterPro" id="IPR032466">
    <property type="entry name" value="Metal_Hydrolase"/>
</dbReference>
<dbReference type="EMBL" id="CP071091">
    <property type="protein sequence ID" value="QSQ14984.1"/>
    <property type="molecule type" value="Genomic_DNA"/>
</dbReference>
<dbReference type="Gene3D" id="3.20.20.140">
    <property type="entry name" value="Metal-dependent hydrolases"/>
    <property type="match status" value="1"/>
</dbReference>
<reference evidence="3 4" key="1">
    <citation type="submission" date="2021-02" db="EMBL/GenBank/DDBJ databases">
        <title>De Novo genome assembly of isolated myxobacteria.</title>
        <authorList>
            <person name="Stevens D.C."/>
        </authorList>
    </citation>
    <scope>NUCLEOTIDE SEQUENCE [LARGE SCALE GENOMIC DNA]</scope>
    <source>
        <strain evidence="3 4">SCHIC003</strain>
    </source>
</reference>
<feature type="domain" description="Amidohydrolase-related" evidence="2">
    <location>
        <begin position="15"/>
        <end position="264"/>
    </location>
</feature>
<organism evidence="3 4">
    <name type="scientific">Myxococcus landrumensis</name>
    <dbReference type="NCBI Taxonomy" id="2813577"/>
    <lineage>
        <taxon>Bacteria</taxon>
        <taxon>Pseudomonadati</taxon>
        <taxon>Myxococcota</taxon>
        <taxon>Myxococcia</taxon>
        <taxon>Myxococcales</taxon>
        <taxon>Cystobacterineae</taxon>
        <taxon>Myxococcaceae</taxon>
        <taxon>Myxococcus</taxon>
    </lineage>
</organism>
<dbReference type="SUPFAM" id="SSF51556">
    <property type="entry name" value="Metallo-dependent hydrolases"/>
    <property type="match status" value="1"/>
</dbReference>
<evidence type="ECO:0000313" key="3">
    <source>
        <dbReference type="EMBL" id="QSQ14984.1"/>
    </source>
</evidence>
<proteinExistence type="predicted"/>
<dbReference type="InterPro" id="IPR006680">
    <property type="entry name" value="Amidohydro-rel"/>
</dbReference>
<dbReference type="PANTHER" id="PTHR21240">
    <property type="entry name" value="2-AMINO-3-CARBOXYLMUCONATE-6-SEMIALDEHYDE DECARBOXYLASE"/>
    <property type="match status" value="1"/>
</dbReference>
<dbReference type="InterPro" id="IPR032465">
    <property type="entry name" value="ACMSD"/>
</dbReference>
<dbReference type="RefSeq" id="WP_206716727.1">
    <property type="nucleotide sequence ID" value="NZ_CP071091.1"/>
</dbReference>
<keyword evidence="1" id="KW-0456">Lyase</keyword>
<evidence type="ECO:0000256" key="1">
    <source>
        <dbReference type="ARBA" id="ARBA00023239"/>
    </source>
</evidence>
<name>A0ABX7N8B9_9BACT</name>
<protein>
    <submittedName>
        <fullName evidence="3">Amidohydrolase</fullName>
    </submittedName>
</protein>